<dbReference type="Proteomes" id="UP001432027">
    <property type="component" value="Unassembled WGS sequence"/>
</dbReference>
<evidence type="ECO:0000256" key="1">
    <source>
        <dbReference type="ARBA" id="ARBA00023015"/>
    </source>
</evidence>
<keyword evidence="3" id="KW-0804">Transcription</keyword>
<dbReference type="GO" id="GO:0000978">
    <property type="term" value="F:RNA polymerase II cis-regulatory region sequence-specific DNA binding"/>
    <property type="evidence" value="ECO:0007669"/>
    <property type="project" value="TreeGrafter"/>
</dbReference>
<protein>
    <recommendedName>
        <fullName evidence="5">BHLH domain-containing protein</fullName>
    </recommendedName>
</protein>
<dbReference type="Pfam" id="PF00010">
    <property type="entry name" value="HLH"/>
    <property type="match status" value="1"/>
</dbReference>
<evidence type="ECO:0000313" key="7">
    <source>
        <dbReference type="Proteomes" id="UP001432027"/>
    </source>
</evidence>
<evidence type="ECO:0000259" key="5">
    <source>
        <dbReference type="PROSITE" id="PS50888"/>
    </source>
</evidence>
<feature type="region of interest" description="Disordered" evidence="4">
    <location>
        <begin position="16"/>
        <end position="54"/>
    </location>
</feature>
<feature type="compositionally biased region" description="Low complexity" evidence="4">
    <location>
        <begin position="19"/>
        <end position="30"/>
    </location>
</feature>
<dbReference type="SMART" id="SM00353">
    <property type="entry name" value="HLH"/>
    <property type="match status" value="1"/>
</dbReference>
<keyword evidence="2" id="KW-0238">DNA-binding</keyword>
<gene>
    <name evidence="6" type="ORF">PENTCL1PPCAC_28404</name>
</gene>
<evidence type="ECO:0000256" key="4">
    <source>
        <dbReference type="SAM" id="MobiDB-lite"/>
    </source>
</evidence>
<evidence type="ECO:0000313" key="6">
    <source>
        <dbReference type="EMBL" id="GMT06230.1"/>
    </source>
</evidence>
<dbReference type="PROSITE" id="PS50888">
    <property type="entry name" value="BHLH"/>
    <property type="match status" value="1"/>
</dbReference>
<proteinExistence type="predicted"/>
<dbReference type="InterPro" id="IPR036638">
    <property type="entry name" value="HLH_DNA-bd_sf"/>
</dbReference>
<accession>A0AAV5UGQ6</accession>
<keyword evidence="7" id="KW-1185">Reference proteome</keyword>
<reference evidence="6" key="1">
    <citation type="submission" date="2023-10" db="EMBL/GenBank/DDBJ databases">
        <title>Genome assembly of Pristionchus species.</title>
        <authorList>
            <person name="Yoshida K."/>
            <person name="Sommer R.J."/>
        </authorList>
    </citation>
    <scope>NUCLEOTIDE SEQUENCE</scope>
    <source>
        <strain evidence="6">RS0144</strain>
    </source>
</reference>
<dbReference type="InterPro" id="IPR011598">
    <property type="entry name" value="bHLH_dom"/>
</dbReference>
<evidence type="ECO:0000256" key="2">
    <source>
        <dbReference type="ARBA" id="ARBA00023125"/>
    </source>
</evidence>
<organism evidence="6 7">
    <name type="scientific">Pristionchus entomophagus</name>
    <dbReference type="NCBI Taxonomy" id="358040"/>
    <lineage>
        <taxon>Eukaryota</taxon>
        <taxon>Metazoa</taxon>
        <taxon>Ecdysozoa</taxon>
        <taxon>Nematoda</taxon>
        <taxon>Chromadorea</taxon>
        <taxon>Rhabditida</taxon>
        <taxon>Rhabditina</taxon>
        <taxon>Diplogasteromorpha</taxon>
        <taxon>Diplogasteroidea</taxon>
        <taxon>Neodiplogasteridae</taxon>
        <taxon>Pristionchus</taxon>
    </lineage>
</organism>
<evidence type="ECO:0000256" key="3">
    <source>
        <dbReference type="ARBA" id="ARBA00023163"/>
    </source>
</evidence>
<dbReference type="PANTHER" id="PTHR13864">
    <property type="entry name" value="T-CELL ACUTE LYMPHOCYTIC LEUKEMIA/STEM CELL LEUKEMIA-RELATED"/>
    <property type="match status" value="1"/>
</dbReference>
<dbReference type="EMBL" id="BTSX01000006">
    <property type="protein sequence ID" value="GMT06230.1"/>
    <property type="molecule type" value="Genomic_DNA"/>
</dbReference>
<sequence length="114" mass="13207">MTSPFLPPFDLADHDFNFGSSSTSGSQGLSDSDEERELRKLTKAERRKRRRATPKYRNLHATRERVRVESFNNAFAALRALLPTLPVEKKLSKIEILRISIAYIRYLDHILTVY</sequence>
<feature type="compositionally biased region" description="Basic residues" evidence="4">
    <location>
        <begin position="45"/>
        <end position="54"/>
    </location>
</feature>
<dbReference type="GO" id="GO:0046983">
    <property type="term" value="F:protein dimerization activity"/>
    <property type="evidence" value="ECO:0007669"/>
    <property type="project" value="InterPro"/>
</dbReference>
<keyword evidence="1" id="KW-0805">Transcription regulation</keyword>
<dbReference type="AlphaFoldDB" id="A0AAV5UGQ6"/>
<comment type="caution">
    <text evidence="6">The sequence shown here is derived from an EMBL/GenBank/DDBJ whole genome shotgun (WGS) entry which is preliminary data.</text>
</comment>
<name>A0AAV5UGQ6_9BILA</name>
<dbReference type="Gene3D" id="4.10.280.10">
    <property type="entry name" value="Helix-loop-helix DNA-binding domain"/>
    <property type="match status" value="1"/>
</dbReference>
<feature type="non-terminal residue" evidence="6">
    <location>
        <position position="114"/>
    </location>
</feature>
<feature type="domain" description="BHLH" evidence="5">
    <location>
        <begin position="55"/>
        <end position="107"/>
    </location>
</feature>
<dbReference type="GO" id="GO:0000981">
    <property type="term" value="F:DNA-binding transcription factor activity, RNA polymerase II-specific"/>
    <property type="evidence" value="ECO:0007669"/>
    <property type="project" value="InterPro"/>
</dbReference>
<dbReference type="SUPFAM" id="SSF47459">
    <property type="entry name" value="HLH, helix-loop-helix DNA-binding domain"/>
    <property type="match status" value="1"/>
</dbReference>
<dbReference type="InterPro" id="IPR040238">
    <property type="entry name" value="TAL-like"/>
</dbReference>
<dbReference type="PANTHER" id="PTHR13864:SF10">
    <property type="entry name" value="HELIX-LOOP-HELIX PROTEIN 2"/>
    <property type="match status" value="1"/>
</dbReference>